<dbReference type="Proteomes" id="UP000054776">
    <property type="component" value="Unassembled WGS sequence"/>
</dbReference>
<dbReference type="InParanoid" id="A0A0V0YSV1"/>
<gene>
    <name evidence="1" type="ORF">T01_717</name>
</gene>
<protein>
    <submittedName>
        <fullName evidence="1">Uncharacterized protein</fullName>
    </submittedName>
</protein>
<evidence type="ECO:0000313" key="1">
    <source>
        <dbReference type="EMBL" id="KRY03412.1"/>
    </source>
</evidence>
<name>A0A0V0YSV1_TRISP</name>
<comment type="caution">
    <text evidence="1">The sequence shown here is derived from an EMBL/GenBank/DDBJ whole genome shotgun (WGS) entry which is preliminary data.</text>
</comment>
<accession>A0A0V0YSV1</accession>
<sequence>MFQITNQRNVKHKEQIRGKMERRRFVTDYIYEPYIQLTRATTL</sequence>
<proteinExistence type="predicted"/>
<organism evidence="1 2">
    <name type="scientific">Trichinella spiralis</name>
    <name type="common">Trichina worm</name>
    <dbReference type="NCBI Taxonomy" id="6334"/>
    <lineage>
        <taxon>Eukaryota</taxon>
        <taxon>Metazoa</taxon>
        <taxon>Ecdysozoa</taxon>
        <taxon>Nematoda</taxon>
        <taxon>Enoplea</taxon>
        <taxon>Dorylaimia</taxon>
        <taxon>Trichinellida</taxon>
        <taxon>Trichinellidae</taxon>
        <taxon>Trichinella</taxon>
    </lineage>
</organism>
<evidence type="ECO:0000313" key="2">
    <source>
        <dbReference type="Proteomes" id="UP000054776"/>
    </source>
</evidence>
<keyword evidence="2" id="KW-1185">Reference proteome</keyword>
<dbReference type="EMBL" id="JYDH01005174">
    <property type="protein sequence ID" value="KRY03412.1"/>
    <property type="molecule type" value="Genomic_DNA"/>
</dbReference>
<dbReference type="AlphaFoldDB" id="A0A0V0YSV1"/>
<reference evidence="1 2" key="1">
    <citation type="submission" date="2015-01" db="EMBL/GenBank/DDBJ databases">
        <title>Evolution of Trichinella species and genotypes.</title>
        <authorList>
            <person name="Korhonen P.K."/>
            <person name="Edoardo P."/>
            <person name="Giuseppe L.R."/>
            <person name="Gasser R.B."/>
        </authorList>
    </citation>
    <scope>NUCLEOTIDE SEQUENCE [LARGE SCALE GENOMIC DNA]</scope>
    <source>
        <strain evidence="1">ISS3</strain>
    </source>
</reference>